<dbReference type="CDD" id="cd06989">
    <property type="entry name" value="cupin_DRT102"/>
    <property type="match status" value="1"/>
</dbReference>
<dbReference type="OrthoDB" id="7506908at2"/>
<dbReference type="SUPFAM" id="SSF51182">
    <property type="entry name" value="RmlC-like cupins"/>
    <property type="match status" value="1"/>
</dbReference>
<feature type="domain" description="ChrR-like cupin" evidence="2">
    <location>
        <begin position="32"/>
        <end position="133"/>
    </location>
</feature>
<dbReference type="Pfam" id="PF12973">
    <property type="entry name" value="Cupin_7"/>
    <property type="match status" value="1"/>
</dbReference>
<evidence type="ECO:0000313" key="4">
    <source>
        <dbReference type="Proteomes" id="UP000245390"/>
    </source>
</evidence>
<keyword evidence="4" id="KW-1185">Reference proteome</keyword>
<dbReference type="RefSeq" id="WP_109757898.1">
    <property type="nucleotide sequence ID" value="NZ_CP034588.1"/>
</dbReference>
<organism evidence="3 4">
    <name type="scientific">Silicimonas algicola</name>
    <dbReference type="NCBI Taxonomy" id="1826607"/>
    <lineage>
        <taxon>Bacteria</taxon>
        <taxon>Pseudomonadati</taxon>
        <taxon>Pseudomonadota</taxon>
        <taxon>Alphaproteobacteria</taxon>
        <taxon>Rhodobacterales</taxon>
        <taxon>Paracoccaceae</taxon>
    </lineage>
</organism>
<feature type="signal peptide" evidence="1">
    <location>
        <begin position="1"/>
        <end position="23"/>
    </location>
</feature>
<dbReference type="InterPro" id="IPR011051">
    <property type="entry name" value="RmlC_Cupin_sf"/>
</dbReference>
<sequence length="155" mass="16214">MQRLTLVTALAVLAFTSTSLAQAHEPPAPALPDTMTWAPAPPVLPEGAQIAVLSGNPSAEGPFVLRLKLPRGYEVPAHTHSGDELITVISGEFNVGHGEKLDRGASVALLAGGFIEMPAGHPHFAWTASETVVQIHGPGPFDIGYIDPSDDPLTQ</sequence>
<name>A0A316GC48_9RHOB</name>
<comment type="caution">
    <text evidence="3">The sequence shown here is derived from an EMBL/GenBank/DDBJ whole genome shotgun (WGS) entry which is preliminary data.</text>
</comment>
<dbReference type="InterPro" id="IPR025979">
    <property type="entry name" value="ChrR-like_cupin_dom"/>
</dbReference>
<keyword evidence="1" id="KW-0732">Signal</keyword>
<evidence type="ECO:0000256" key="1">
    <source>
        <dbReference type="SAM" id="SignalP"/>
    </source>
</evidence>
<evidence type="ECO:0000313" key="3">
    <source>
        <dbReference type="EMBL" id="PWK58222.1"/>
    </source>
</evidence>
<dbReference type="EMBL" id="QGGV01000001">
    <property type="protein sequence ID" value="PWK58222.1"/>
    <property type="molecule type" value="Genomic_DNA"/>
</dbReference>
<accession>A0A316GC48</accession>
<reference evidence="3 4" key="1">
    <citation type="submission" date="2018-05" db="EMBL/GenBank/DDBJ databases">
        <title>Genomic Encyclopedia of Type Strains, Phase IV (KMG-IV): sequencing the most valuable type-strain genomes for metagenomic binning, comparative biology and taxonomic classification.</title>
        <authorList>
            <person name="Goeker M."/>
        </authorList>
    </citation>
    <scope>NUCLEOTIDE SEQUENCE [LARGE SCALE GENOMIC DNA]</scope>
    <source>
        <strain evidence="3 4">DSM 103371</strain>
    </source>
</reference>
<dbReference type="AlphaFoldDB" id="A0A316GC48"/>
<dbReference type="Proteomes" id="UP000245390">
    <property type="component" value="Unassembled WGS sequence"/>
</dbReference>
<evidence type="ECO:0000259" key="2">
    <source>
        <dbReference type="Pfam" id="PF12973"/>
    </source>
</evidence>
<feature type="chain" id="PRO_5016325395" description="ChrR-like cupin domain-containing protein" evidence="1">
    <location>
        <begin position="24"/>
        <end position="155"/>
    </location>
</feature>
<dbReference type="KEGG" id="salo:EF888_01610"/>
<dbReference type="InterPro" id="IPR014710">
    <property type="entry name" value="RmlC-like_jellyroll"/>
</dbReference>
<dbReference type="Gene3D" id="2.60.120.10">
    <property type="entry name" value="Jelly Rolls"/>
    <property type="match status" value="1"/>
</dbReference>
<gene>
    <name evidence="3" type="ORF">C8D95_10127</name>
</gene>
<protein>
    <recommendedName>
        <fullName evidence="2">ChrR-like cupin domain-containing protein</fullName>
    </recommendedName>
</protein>
<proteinExistence type="predicted"/>